<comment type="caution">
    <text evidence="1">The sequence shown here is derived from an EMBL/GenBank/DDBJ whole genome shotgun (WGS) entry which is preliminary data.</text>
</comment>
<organism evidence="1 2">
    <name type="scientific">Leifsonia naganoensis</name>
    <dbReference type="NCBI Taxonomy" id="150025"/>
    <lineage>
        <taxon>Bacteria</taxon>
        <taxon>Bacillati</taxon>
        <taxon>Actinomycetota</taxon>
        <taxon>Actinomycetes</taxon>
        <taxon>Micrococcales</taxon>
        <taxon>Microbacteriaceae</taxon>
        <taxon>Leifsonia</taxon>
    </lineage>
</organism>
<proteinExistence type="predicted"/>
<keyword evidence="2" id="KW-1185">Reference proteome</keyword>
<dbReference type="Proteomes" id="UP000521075">
    <property type="component" value="Unassembled WGS sequence"/>
</dbReference>
<name>A0A853DJN6_9MICO</name>
<dbReference type="AlphaFoldDB" id="A0A853DJN6"/>
<accession>A0A853DJN6</accession>
<dbReference type="RefSeq" id="WP_179699617.1">
    <property type="nucleotide sequence ID" value="NZ_BAAAHA010000004.1"/>
</dbReference>
<protein>
    <submittedName>
        <fullName evidence="1">Uncharacterized protein</fullName>
    </submittedName>
</protein>
<reference evidence="1 2" key="1">
    <citation type="submission" date="2020-07" db="EMBL/GenBank/DDBJ databases">
        <title>Sequencing the genomes of 1000 actinobacteria strains.</title>
        <authorList>
            <person name="Klenk H.-P."/>
        </authorList>
    </citation>
    <scope>NUCLEOTIDE SEQUENCE [LARGE SCALE GENOMIC DNA]</scope>
    <source>
        <strain evidence="1 2">DSM 15166</strain>
    </source>
</reference>
<dbReference type="EMBL" id="JACCHJ010000001">
    <property type="protein sequence ID" value="NYK08568.1"/>
    <property type="molecule type" value="Genomic_DNA"/>
</dbReference>
<evidence type="ECO:0000313" key="1">
    <source>
        <dbReference type="EMBL" id="NYK08568.1"/>
    </source>
</evidence>
<sequence>MAIINSPRRKSMPHDQRRVRGIIRLRDISTYEQYSRVIDRTLANDDLFRRIKEQTATPRSNA</sequence>
<gene>
    <name evidence="1" type="ORF">HNR14_000449</name>
</gene>
<evidence type="ECO:0000313" key="2">
    <source>
        <dbReference type="Proteomes" id="UP000521075"/>
    </source>
</evidence>